<evidence type="ECO:0000256" key="3">
    <source>
        <dbReference type="ARBA" id="ARBA00023163"/>
    </source>
</evidence>
<dbReference type="InterPro" id="IPR052406">
    <property type="entry name" value="Chromatin_Remodeling_Comp"/>
</dbReference>
<dbReference type="VEuPathDB" id="FungiDB:BCV72DRAFT_241175"/>
<evidence type="ECO:0000256" key="5">
    <source>
        <dbReference type="SAM" id="MobiDB-lite"/>
    </source>
</evidence>
<protein>
    <recommendedName>
        <fullName evidence="6">ARID domain-containing protein</fullName>
    </recommendedName>
</protein>
<gene>
    <name evidence="7" type="ORF">BCV71DRAFT_232792</name>
</gene>
<accession>A0A1X0S9A1</accession>
<dbReference type="InterPro" id="IPR011989">
    <property type="entry name" value="ARM-like"/>
</dbReference>
<evidence type="ECO:0000313" key="7">
    <source>
        <dbReference type="EMBL" id="ORE20883.1"/>
    </source>
</evidence>
<name>A0A1X0S9A1_RHIZD</name>
<dbReference type="Gene3D" id="1.10.150.60">
    <property type="entry name" value="ARID DNA-binding domain"/>
    <property type="match status" value="1"/>
</dbReference>
<keyword evidence="1" id="KW-0156">Chromatin regulator</keyword>
<evidence type="ECO:0000259" key="6">
    <source>
        <dbReference type="PROSITE" id="PS51011"/>
    </source>
</evidence>
<dbReference type="AlphaFoldDB" id="A0A1X0S9A1"/>
<proteinExistence type="predicted"/>
<dbReference type="PROSITE" id="PS51011">
    <property type="entry name" value="ARID"/>
    <property type="match status" value="1"/>
</dbReference>
<dbReference type="CDD" id="cd16100">
    <property type="entry name" value="ARID"/>
    <property type="match status" value="1"/>
</dbReference>
<dbReference type="EMBL" id="KV921287">
    <property type="protein sequence ID" value="ORE20883.1"/>
    <property type="molecule type" value="Genomic_DNA"/>
</dbReference>
<keyword evidence="2" id="KW-0805">Transcription regulation</keyword>
<evidence type="ECO:0000313" key="8">
    <source>
        <dbReference type="Proteomes" id="UP000242381"/>
    </source>
</evidence>
<dbReference type="InterPro" id="IPR013087">
    <property type="entry name" value="Znf_C2H2_type"/>
</dbReference>
<dbReference type="SMART" id="SM00501">
    <property type="entry name" value="BRIGHT"/>
    <property type="match status" value="1"/>
</dbReference>
<feature type="region of interest" description="Disordered" evidence="5">
    <location>
        <begin position="579"/>
        <end position="599"/>
    </location>
</feature>
<dbReference type="InterPro" id="IPR016024">
    <property type="entry name" value="ARM-type_fold"/>
</dbReference>
<dbReference type="PANTHER" id="PTHR22970:SF14">
    <property type="entry name" value="AT-RICH INTERACTIVE DOMAIN-CONTAINING PROTEIN 2"/>
    <property type="match status" value="1"/>
</dbReference>
<dbReference type="GO" id="GO:0003677">
    <property type="term" value="F:DNA binding"/>
    <property type="evidence" value="ECO:0007669"/>
    <property type="project" value="InterPro"/>
</dbReference>
<evidence type="ECO:0000256" key="4">
    <source>
        <dbReference type="ARBA" id="ARBA00023242"/>
    </source>
</evidence>
<dbReference type="Gene3D" id="1.25.10.10">
    <property type="entry name" value="Leucine-rich Repeat Variant"/>
    <property type="match status" value="1"/>
</dbReference>
<evidence type="ECO:0000256" key="2">
    <source>
        <dbReference type="ARBA" id="ARBA00023015"/>
    </source>
</evidence>
<organism evidence="7 8">
    <name type="scientific">Rhizopus microsporus</name>
    <dbReference type="NCBI Taxonomy" id="58291"/>
    <lineage>
        <taxon>Eukaryota</taxon>
        <taxon>Fungi</taxon>
        <taxon>Fungi incertae sedis</taxon>
        <taxon>Mucoromycota</taxon>
        <taxon>Mucoromycotina</taxon>
        <taxon>Mucoromycetes</taxon>
        <taxon>Mucorales</taxon>
        <taxon>Mucorineae</taxon>
        <taxon>Rhizopodaceae</taxon>
        <taxon>Rhizopus</taxon>
    </lineage>
</organism>
<evidence type="ECO:0000256" key="1">
    <source>
        <dbReference type="ARBA" id="ARBA00022853"/>
    </source>
</evidence>
<keyword evidence="4" id="KW-0539">Nucleus</keyword>
<feature type="domain" description="ARID" evidence="6">
    <location>
        <begin position="11"/>
        <end position="103"/>
    </location>
</feature>
<sequence>MVNLPDTIDRTPEYVKFIKDLKQFHDSKGTRLVAEPVLGGCRLDLYKIFRVVVAAGGFDEVTKNRGWKQVGNMFDLRSTCTNSAYILKGVYIRNLLGYEEEKVWNKTWNPPAELLGPHAHRASTLAGKAYRQTERKTRPKIKKPTTNTDTSAIINTIVNNHVTEKDRILFALQFGRESDVEWALNMIVQKSFECPEKIELNQTPLLLDIFTSMAETGLMHLATAYHAERLNSNILDIMSNDHGHHSNNRELGTVLKVLHILRNVSSVKEYTQMLAHNRSVNNVILQSLEIAIMMGHVEIGRHSIDILENIAPNIHLISKEDPFLVSLYKLVSSHDRYLVIGSIRTLSWLSVRPTNHACLINSPVLEPIVRLLMADDEELVGTVVEYTLQYAKMSSESRSEVLKICNHGIYAMLIALLLTKSKLKDKFEVAERTSVVSLDDIYLLYEARFGLEKALKMKDFYTVIKIAFTPALSPQSAHQTPYPSPTIEGLNVCGIQMKTSILQDRPQVACQWNGCLRLFTDTFTLQTHVLCHHMVSTEEEKEYYCQWASCQGYALTREAFISHLQSHFFTNDYSQCTSPELSSSPSTPSSSSSVETMDHVDSNESQGVALVVCHLLDLLSNDPEGAQHLKSFDKELNSVAESRPKLASRVWAIRSRY</sequence>
<feature type="compositionally biased region" description="Low complexity" evidence="5">
    <location>
        <begin position="579"/>
        <end position="593"/>
    </location>
</feature>
<dbReference type="InterPro" id="IPR036431">
    <property type="entry name" value="ARID_dom_sf"/>
</dbReference>
<dbReference type="GO" id="GO:0006325">
    <property type="term" value="P:chromatin organization"/>
    <property type="evidence" value="ECO:0007669"/>
    <property type="project" value="UniProtKB-KW"/>
</dbReference>
<dbReference type="PANTHER" id="PTHR22970">
    <property type="entry name" value="AT-RICH INTERACTIVE DOMAIN-CONTAINING PROTEIN 2"/>
    <property type="match status" value="1"/>
</dbReference>
<keyword evidence="3" id="KW-0804">Transcription</keyword>
<dbReference type="InterPro" id="IPR001606">
    <property type="entry name" value="ARID_dom"/>
</dbReference>
<dbReference type="Pfam" id="PF01388">
    <property type="entry name" value="ARID"/>
    <property type="match status" value="1"/>
</dbReference>
<feature type="region of interest" description="Disordered" evidence="5">
    <location>
        <begin position="127"/>
        <end position="146"/>
    </location>
</feature>
<dbReference type="Proteomes" id="UP000242381">
    <property type="component" value="Unassembled WGS sequence"/>
</dbReference>
<dbReference type="OMA" id="KIASHIW"/>
<dbReference type="SMART" id="SM00355">
    <property type="entry name" value="ZnF_C2H2"/>
    <property type="match status" value="2"/>
</dbReference>
<dbReference type="SUPFAM" id="SSF46774">
    <property type="entry name" value="ARID-like"/>
    <property type="match status" value="1"/>
</dbReference>
<dbReference type="GO" id="GO:0016586">
    <property type="term" value="C:RSC-type complex"/>
    <property type="evidence" value="ECO:0007669"/>
    <property type="project" value="TreeGrafter"/>
</dbReference>
<dbReference type="SMART" id="SM01014">
    <property type="entry name" value="ARID"/>
    <property type="match status" value="1"/>
</dbReference>
<dbReference type="Gene3D" id="3.30.160.60">
    <property type="entry name" value="Classic Zinc Finger"/>
    <property type="match status" value="1"/>
</dbReference>
<dbReference type="SUPFAM" id="SSF48371">
    <property type="entry name" value="ARM repeat"/>
    <property type="match status" value="1"/>
</dbReference>
<reference evidence="7 8" key="1">
    <citation type="journal article" date="2016" name="Proc. Natl. Acad. Sci. U.S.A.">
        <title>Lipid metabolic changes in an early divergent fungus govern the establishment of a mutualistic symbiosis with endobacteria.</title>
        <authorList>
            <person name="Lastovetsky O.A."/>
            <person name="Gaspar M.L."/>
            <person name="Mondo S.J."/>
            <person name="LaButti K.M."/>
            <person name="Sandor L."/>
            <person name="Grigoriev I.V."/>
            <person name="Henry S.A."/>
            <person name="Pawlowska T.E."/>
        </authorList>
    </citation>
    <scope>NUCLEOTIDE SEQUENCE [LARGE SCALE GENOMIC DNA]</scope>
    <source>
        <strain evidence="7 8">ATCC 11559</strain>
    </source>
</reference>